<accession>A0A067SWL9</accession>
<keyword evidence="1" id="KW-0853">WD repeat</keyword>
<dbReference type="OrthoDB" id="3238562at2759"/>
<gene>
    <name evidence="3" type="ORF">GALMADRAFT_143417</name>
</gene>
<dbReference type="PANTHER" id="PTHR22838">
    <property type="entry name" value="WD REPEAT PROTEIN 26-RELATED"/>
    <property type="match status" value="1"/>
</dbReference>
<dbReference type="InterPro" id="IPR001680">
    <property type="entry name" value="WD40_rpt"/>
</dbReference>
<dbReference type="Gene3D" id="2.130.10.10">
    <property type="entry name" value="YVTN repeat-like/Quinoprotein amine dehydrogenase"/>
    <property type="match status" value="1"/>
</dbReference>
<dbReference type="EMBL" id="KL142390">
    <property type="protein sequence ID" value="KDR72079.1"/>
    <property type="molecule type" value="Genomic_DNA"/>
</dbReference>
<protein>
    <recommendedName>
        <fullName evidence="5">Anaphase-promoting complex subunit 4 WD40 domain-containing protein</fullName>
    </recommendedName>
</protein>
<dbReference type="AlphaFoldDB" id="A0A067SWL9"/>
<name>A0A067SWL9_GALM3</name>
<sequence>MRLSGSEGPINALAFAPDAKYIASGGLRREKLRVWDISRKQVHQVIGDDLERWGQITCILWLAGFSDHGDALCFGTGRGLVLIYQKTKDGDHFKELSSTGVAPFNEPVEAMDFDKKKNRLALSSHAGKIKVFHVEKNGTLIALWTKSWNDIQEARGVIPRSVQFTDKGENIVSFGLESGVMLSKVAATGVDNWSKVLKSSIGNVCFSADRKWLLVDNLAKGFDLYNYPHTSPTDSFQVSRTKAFVQQGVFLEDETSVACGSDHGDIHIFSRGTSTCLQKLRHGSSKTMVQIIDACSTSNEHFIASGTDETKPVIHIWAKKVIEINSALAADAVL</sequence>
<reference evidence="4" key="1">
    <citation type="journal article" date="2014" name="Proc. Natl. Acad. Sci. U.S.A.">
        <title>Extensive sampling of basidiomycete genomes demonstrates inadequacy of the white-rot/brown-rot paradigm for wood decay fungi.</title>
        <authorList>
            <person name="Riley R."/>
            <person name="Salamov A.A."/>
            <person name="Brown D.W."/>
            <person name="Nagy L.G."/>
            <person name="Floudas D."/>
            <person name="Held B.W."/>
            <person name="Levasseur A."/>
            <person name="Lombard V."/>
            <person name="Morin E."/>
            <person name="Otillar R."/>
            <person name="Lindquist E.A."/>
            <person name="Sun H."/>
            <person name="LaButti K.M."/>
            <person name="Schmutz J."/>
            <person name="Jabbour D."/>
            <person name="Luo H."/>
            <person name="Baker S.E."/>
            <person name="Pisabarro A.G."/>
            <person name="Walton J.D."/>
            <person name="Blanchette R.A."/>
            <person name="Henrissat B."/>
            <person name="Martin F."/>
            <person name="Cullen D."/>
            <person name="Hibbett D.S."/>
            <person name="Grigoriev I.V."/>
        </authorList>
    </citation>
    <scope>NUCLEOTIDE SEQUENCE [LARGE SCALE GENOMIC DNA]</scope>
    <source>
        <strain evidence="4">CBS 339.88</strain>
    </source>
</reference>
<dbReference type="SMART" id="SM00320">
    <property type="entry name" value="WD40"/>
    <property type="match status" value="4"/>
</dbReference>
<keyword evidence="4" id="KW-1185">Reference proteome</keyword>
<evidence type="ECO:0000313" key="3">
    <source>
        <dbReference type="EMBL" id="KDR72079.1"/>
    </source>
</evidence>
<dbReference type="Pfam" id="PF00400">
    <property type="entry name" value="WD40"/>
    <property type="match status" value="1"/>
</dbReference>
<dbReference type="InterPro" id="IPR051350">
    <property type="entry name" value="WD_repeat-ST_regulator"/>
</dbReference>
<dbReference type="InterPro" id="IPR036322">
    <property type="entry name" value="WD40_repeat_dom_sf"/>
</dbReference>
<dbReference type="STRING" id="685588.A0A067SWL9"/>
<keyword evidence="2" id="KW-0677">Repeat</keyword>
<evidence type="ECO:0000256" key="1">
    <source>
        <dbReference type="ARBA" id="ARBA00022574"/>
    </source>
</evidence>
<evidence type="ECO:0000256" key="2">
    <source>
        <dbReference type="ARBA" id="ARBA00022737"/>
    </source>
</evidence>
<evidence type="ECO:0000313" key="4">
    <source>
        <dbReference type="Proteomes" id="UP000027222"/>
    </source>
</evidence>
<evidence type="ECO:0008006" key="5">
    <source>
        <dbReference type="Google" id="ProtNLM"/>
    </source>
</evidence>
<organism evidence="3 4">
    <name type="scientific">Galerina marginata (strain CBS 339.88)</name>
    <dbReference type="NCBI Taxonomy" id="685588"/>
    <lineage>
        <taxon>Eukaryota</taxon>
        <taxon>Fungi</taxon>
        <taxon>Dikarya</taxon>
        <taxon>Basidiomycota</taxon>
        <taxon>Agaricomycotina</taxon>
        <taxon>Agaricomycetes</taxon>
        <taxon>Agaricomycetidae</taxon>
        <taxon>Agaricales</taxon>
        <taxon>Agaricineae</taxon>
        <taxon>Strophariaceae</taxon>
        <taxon>Galerina</taxon>
    </lineage>
</organism>
<proteinExistence type="predicted"/>
<dbReference type="Proteomes" id="UP000027222">
    <property type="component" value="Unassembled WGS sequence"/>
</dbReference>
<dbReference type="InterPro" id="IPR015943">
    <property type="entry name" value="WD40/YVTN_repeat-like_dom_sf"/>
</dbReference>
<dbReference type="SUPFAM" id="SSF50978">
    <property type="entry name" value="WD40 repeat-like"/>
    <property type="match status" value="1"/>
</dbReference>
<dbReference type="HOGENOM" id="CLU_057730_1_0_1"/>
<dbReference type="PANTHER" id="PTHR22838:SF0">
    <property type="entry name" value="WD REPEAT-CONTAINING PROTEIN 26"/>
    <property type="match status" value="1"/>
</dbReference>